<dbReference type="PROSITE" id="PS50125">
    <property type="entry name" value="GUANYLATE_CYCLASE_2"/>
    <property type="match status" value="1"/>
</dbReference>
<dbReference type="EMBL" id="CAFBQW010000008">
    <property type="protein sequence ID" value="CAB5060416.1"/>
    <property type="molecule type" value="Genomic_DNA"/>
</dbReference>
<accession>A0A6J6ZFQ6</accession>
<dbReference type="EMBL" id="CAFBPW010000370">
    <property type="protein sequence ID" value="CAB5042230.1"/>
    <property type="molecule type" value="Genomic_DNA"/>
</dbReference>
<dbReference type="CDD" id="cd07302">
    <property type="entry name" value="CHD"/>
    <property type="match status" value="1"/>
</dbReference>
<organism evidence="4">
    <name type="scientific">freshwater metagenome</name>
    <dbReference type="NCBI Taxonomy" id="449393"/>
    <lineage>
        <taxon>unclassified sequences</taxon>
        <taxon>metagenomes</taxon>
        <taxon>ecological metagenomes</taxon>
    </lineage>
</organism>
<dbReference type="SUPFAM" id="SSF55073">
    <property type="entry name" value="Nucleotide cyclase"/>
    <property type="match status" value="1"/>
</dbReference>
<dbReference type="GO" id="GO:0035556">
    <property type="term" value="P:intracellular signal transduction"/>
    <property type="evidence" value="ECO:0007669"/>
    <property type="project" value="InterPro"/>
</dbReference>
<feature type="domain" description="Guanylate cyclase" evidence="2">
    <location>
        <begin position="42"/>
        <end position="150"/>
    </location>
</feature>
<evidence type="ECO:0000259" key="2">
    <source>
        <dbReference type="PROSITE" id="PS50125"/>
    </source>
</evidence>
<dbReference type="InterPro" id="IPR001054">
    <property type="entry name" value="A/G_cyclase"/>
</dbReference>
<name>A0A6J6ZFQ6_9ZZZZ</name>
<dbReference type="Gene3D" id="3.30.70.1230">
    <property type="entry name" value="Nucleotide cyclase"/>
    <property type="match status" value="1"/>
</dbReference>
<protein>
    <submittedName>
        <fullName evidence="4">Unannotated protein</fullName>
    </submittedName>
</protein>
<dbReference type="InterPro" id="IPR029787">
    <property type="entry name" value="Nucleotide_cyclase"/>
</dbReference>
<dbReference type="EMBL" id="CAFAAQ010000193">
    <property type="protein sequence ID" value="CAB4819615.1"/>
    <property type="molecule type" value="Genomic_DNA"/>
</dbReference>
<evidence type="ECO:0000313" key="3">
    <source>
        <dbReference type="EMBL" id="CAB4708601.1"/>
    </source>
</evidence>
<sequence>MSENRTRGIQFGAPRASEAPGGTGIEPPVPEWVDVSQTLERWFAFVDVCGFTSYTERYGTPAALAVLTRFRTAVRGVTGRRGVRVLKWLGDGAMLVGVEPGPVIAAVCELGLRFEEDNFDIHAGIAGGHVLLFEGDDYIGPSANHAARLCEAAEAGEILAIGVAPHLPDWVRIVGETEVQAHGLGLLPHVSQLDVVNLSFDEQAAG</sequence>
<evidence type="ECO:0000256" key="1">
    <source>
        <dbReference type="SAM" id="MobiDB-lite"/>
    </source>
</evidence>
<dbReference type="GO" id="GO:0009190">
    <property type="term" value="P:cyclic nucleotide biosynthetic process"/>
    <property type="evidence" value="ECO:0007669"/>
    <property type="project" value="InterPro"/>
</dbReference>
<reference evidence="4" key="1">
    <citation type="submission" date="2020-05" db="EMBL/GenBank/DDBJ databases">
        <authorList>
            <person name="Chiriac C."/>
            <person name="Salcher M."/>
            <person name="Ghai R."/>
            <person name="Kavagutti S V."/>
        </authorList>
    </citation>
    <scope>NUCLEOTIDE SEQUENCE</scope>
</reference>
<evidence type="ECO:0000313" key="5">
    <source>
        <dbReference type="EMBL" id="CAB5000681.1"/>
    </source>
</evidence>
<proteinExistence type="predicted"/>
<evidence type="ECO:0000313" key="7">
    <source>
        <dbReference type="EMBL" id="CAB5060416.1"/>
    </source>
</evidence>
<evidence type="ECO:0000313" key="6">
    <source>
        <dbReference type="EMBL" id="CAB5042230.1"/>
    </source>
</evidence>
<evidence type="ECO:0000313" key="4">
    <source>
        <dbReference type="EMBL" id="CAB4819615.1"/>
    </source>
</evidence>
<dbReference type="AlphaFoldDB" id="A0A6J6ZFQ6"/>
<dbReference type="EMBL" id="CAEZXS010000179">
    <property type="protein sequence ID" value="CAB4708601.1"/>
    <property type="molecule type" value="Genomic_DNA"/>
</dbReference>
<dbReference type="EMBL" id="CAFBOG010000305">
    <property type="protein sequence ID" value="CAB5000681.1"/>
    <property type="molecule type" value="Genomic_DNA"/>
</dbReference>
<gene>
    <name evidence="3" type="ORF">UFOPK2582_01309</name>
    <name evidence="4" type="ORF">UFOPK3046_01675</name>
    <name evidence="5" type="ORF">UFOPK3914_02122</name>
    <name evidence="6" type="ORF">UFOPK4173_02097</name>
    <name evidence="7" type="ORF">UFOPK4354_00137</name>
</gene>
<feature type="region of interest" description="Disordered" evidence="1">
    <location>
        <begin position="1"/>
        <end position="29"/>
    </location>
</feature>